<dbReference type="InterPro" id="IPR045340">
    <property type="entry name" value="DUF6533"/>
</dbReference>
<feature type="transmembrane region" description="Helical" evidence="1">
    <location>
        <begin position="136"/>
        <end position="155"/>
    </location>
</feature>
<proteinExistence type="predicted"/>
<evidence type="ECO:0000259" key="2">
    <source>
        <dbReference type="Pfam" id="PF20151"/>
    </source>
</evidence>
<feature type="domain" description="DUF6533" evidence="2">
    <location>
        <begin position="21"/>
        <end position="67"/>
    </location>
</feature>
<feature type="transmembrane region" description="Helical" evidence="1">
    <location>
        <begin position="97"/>
        <end position="115"/>
    </location>
</feature>
<evidence type="ECO:0000313" key="4">
    <source>
        <dbReference type="Proteomes" id="UP000016930"/>
    </source>
</evidence>
<dbReference type="Pfam" id="PF20151">
    <property type="entry name" value="DUF6533"/>
    <property type="match status" value="1"/>
</dbReference>
<dbReference type="EMBL" id="KB445796">
    <property type="protein sequence ID" value="EMD37629.1"/>
    <property type="molecule type" value="Genomic_DNA"/>
</dbReference>
<feature type="transmembrane region" description="Helical" evidence="1">
    <location>
        <begin position="187"/>
        <end position="209"/>
    </location>
</feature>
<dbReference type="AlphaFoldDB" id="M2PMK4"/>
<organism evidence="3 4">
    <name type="scientific">Ceriporiopsis subvermispora (strain B)</name>
    <name type="common">White-rot fungus</name>
    <name type="synonym">Gelatoporia subvermispora</name>
    <dbReference type="NCBI Taxonomy" id="914234"/>
    <lineage>
        <taxon>Eukaryota</taxon>
        <taxon>Fungi</taxon>
        <taxon>Dikarya</taxon>
        <taxon>Basidiomycota</taxon>
        <taxon>Agaricomycotina</taxon>
        <taxon>Agaricomycetes</taxon>
        <taxon>Polyporales</taxon>
        <taxon>Gelatoporiaceae</taxon>
        <taxon>Gelatoporia</taxon>
    </lineage>
</organism>
<dbReference type="Proteomes" id="UP000016930">
    <property type="component" value="Unassembled WGS sequence"/>
</dbReference>
<feature type="transmembrane region" description="Helical" evidence="1">
    <location>
        <begin position="230"/>
        <end position="250"/>
    </location>
</feature>
<accession>M2PMK4</accession>
<keyword evidence="1" id="KW-1133">Transmembrane helix</keyword>
<evidence type="ECO:0000313" key="3">
    <source>
        <dbReference type="EMBL" id="EMD37629.1"/>
    </source>
</evidence>
<feature type="transmembrane region" description="Helical" evidence="1">
    <location>
        <begin position="51"/>
        <end position="77"/>
    </location>
</feature>
<name>M2PMK4_CERS8</name>
<keyword evidence="4" id="KW-1185">Reference proteome</keyword>
<sequence length="302" mass="33337">MVLHGLNNTELLQGVQISRFFVLAPLTILYYDYVLMFATEVDVFWRRVPGISCASVLFIANRYLGLVGSIPIIVEFFGYTSQAFFALHLISDTLETFHQYFAVTTQAIAAVRYGLQTRSALLIMRTFALYNRDLRILLLMIAATVVGGAIAIWSIDTDTSNNDMSLTTFGALGCNLSLSTKQARHLAGAWSSMLGLDTIIFILTVVRVVHFGPSMKRGMLRLMLRDGTMYYGLIVIAGIANTVTFMVGLATTQGLCTTLTNVASSTLVSRLMLNLRDSDRKPMRLDGQTVQTGDTAWSLVSR</sequence>
<feature type="transmembrane region" description="Helical" evidence="1">
    <location>
        <begin position="20"/>
        <end position="39"/>
    </location>
</feature>
<protein>
    <recommendedName>
        <fullName evidence="2">DUF6533 domain-containing protein</fullName>
    </recommendedName>
</protein>
<evidence type="ECO:0000256" key="1">
    <source>
        <dbReference type="SAM" id="Phobius"/>
    </source>
</evidence>
<gene>
    <name evidence="3" type="ORF">CERSUDRAFT_123532</name>
</gene>
<keyword evidence="1" id="KW-0472">Membrane</keyword>
<dbReference type="HOGENOM" id="CLU_035509_7_3_1"/>
<dbReference type="OrthoDB" id="3261349at2759"/>
<keyword evidence="1" id="KW-0812">Transmembrane</keyword>
<reference evidence="3 4" key="1">
    <citation type="journal article" date="2012" name="Proc. Natl. Acad. Sci. U.S.A.">
        <title>Comparative genomics of Ceriporiopsis subvermispora and Phanerochaete chrysosporium provide insight into selective ligninolysis.</title>
        <authorList>
            <person name="Fernandez-Fueyo E."/>
            <person name="Ruiz-Duenas F.J."/>
            <person name="Ferreira P."/>
            <person name="Floudas D."/>
            <person name="Hibbett D.S."/>
            <person name="Canessa P."/>
            <person name="Larrondo L.F."/>
            <person name="James T.Y."/>
            <person name="Seelenfreund D."/>
            <person name="Lobos S."/>
            <person name="Polanco R."/>
            <person name="Tello M."/>
            <person name="Honda Y."/>
            <person name="Watanabe T."/>
            <person name="Watanabe T."/>
            <person name="Ryu J.S."/>
            <person name="Kubicek C.P."/>
            <person name="Schmoll M."/>
            <person name="Gaskell J."/>
            <person name="Hammel K.E."/>
            <person name="St John F.J."/>
            <person name="Vanden Wymelenberg A."/>
            <person name="Sabat G."/>
            <person name="Splinter BonDurant S."/>
            <person name="Syed K."/>
            <person name="Yadav J.S."/>
            <person name="Doddapaneni H."/>
            <person name="Subramanian V."/>
            <person name="Lavin J.L."/>
            <person name="Oguiza J.A."/>
            <person name="Perez G."/>
            <person name="Pisabarro A.G."/>
            <person name="Ramirez L."/>
            <person name="Santoyo F."/>
            <person name="Master E."/>
            <person name="Coutinho P.M."/>
            <person name="Henrissat B."/>
            <person name="Lombard V."/>
            <person name="Magnuson J.K."/>
            <person name="Kuees U."/>
            <person name="Hori C."/>
            <person name="Igarashi K."/>
            <person name="Samejima M."/>
            <person name="Held B.W."/>
            <person name="Barry K.W."/>
            <person name="LaButti K.M."/>
            <person name="Lapidus A."/>
            <person name="Lindquist E.A."/>
            <person name="Lucas S.M."/>
            <person name="Riley R."/>
            <person name="Salamov A.A."/>
            <person name="Hoffmeister D."/>
            <person name="Schwenk D."/>
            <person name="Hadar Y."/>
            <person name="Yarden O."/>
            <person name="de Vries R.P."/>
            <person name="Wiebenga A."/>
            <person name="Stenlid J."/>
            <person name="Eastwood D."/>
            <person name="Grigoriev I.V."/>
            <person name="Berka R.M."/>
            <person name="Blanchette R.A."/>
            <person name="Kersten P."/>
            <person name="Martinez A.T."/>
            <person name="Vicuna R."/>
            <person name="Cullen D."/>
        </authorList>
    </citation>
    <scope>NUCLEOTIDE SEQUENCE [LARGE SCALE GENOMIC DNA]</scope>
    <source>
        <strain evidence="3 4">B</strain>
    </source>
</reference>